<dbReference type="PANTHER" id="PTHR43201">
    <property type="entry name" value="ACYL-COA SYNTHETASE"/>
    <property type="match status" value="1"/>
</dbReference>
<reference evidence="3" key="1">
    <citation type="submission" date="2018-05" db="EMBL/GenBank/DDBJ databases">
        <authorList>
            <person name="Lanie J.A."/>
            <person name="Ng W.-L."/>
            <person name="Kazmierczak K.M."/>
            <person name="Andrzejewski T.M."/>
            <person name="Davidsen T.M."/>
            <person name="Wayne K.J."/>
            <person name="Tettelin H."/>
            <person name="Glass J.I."/>
            <person name="Rusch D."/>
            <person name="Podicherti R."/>
            <person name="Tsui H.-C.T."/>
            <person name="Winkler M.E."/>
        </authorList>
    </citation>
    <scope>NUCLEOTIDE SEQUENCE</scope>
</reference>
<sequence>MTTAGHTGIVRSQSRLHGGTMSLWPGRGSISEVGQGEVWDSKRLESEVRKRVSLLRKLGIGPDSRVLCCHGGTPAFFADLFAIWRLGGCAVCLAPNLTAAELSNIVDFLSPSLLLADESFSGGAGSGTPIVCAKKEAERYCDSEQFSPVGELDSPALILLTSGTTGIPKSVVLSFRALLARLTLNRLYISDDALANTLCVMP</sequence>
<evidence type="ECO:0000259" key="2">
    <source>
        <dbReference type="Pfam" id="PF00501"/>
    </source>
</evidence>
<dbReference type="GO" id="GO:0031956">
    <property type="term" value="F:medium-chain fatty acid-CoA ligase activity"/>
    <property type="evidence" value="ECO:0007669"/>
    <property type="project" value="TreeGrafter"/>
</dbReference>
<organism evidence="3">
    <name type="scientific">marine metagenome</name>
    <dbReference type="NCBI Taxonomy" id="408172"/>
    <lineage>
        <taxon>unclassified sequences</taxon>
        <taxon>metagenomes</taxon>
        <taxon>ecological metagenomes</taxon>
    </lineage>
</organism>
<comment type="similarity">
    <text evidence="1">Belongs to the ATP-dependent AMP-binding enzyme family.</text>
</comment>
<dbReference type="InterPro" id="IPR000873">
    <property type="entry name" value="AMP-dep_synth/lig_dom"/>
</dbReference>
<dbReference type="InterPro" id="IPR042099">
    <property type="entry name" value="ANL_N_sf"/>
</dbReference>
<name>A0A383EJ59_9ZZZZ</name>
<dbReference type="Gene3D" id="3.40.50.12780">
    <property type="entry name" value="N-terminal domain of ligase-like"/>
    <property type="match status" value="1"/>
</dbReference>
<dbReference type="EMBL" id="UINC01226129">
    <property type="protein sequence ID" value="SVE56483.1"/>
    <property type="molecule type" value="Genomic_DNA"/>
</dbReference>
<gene>
    <name evidence="3" type="ORF">METZ01_LOCUS509337</name>
</gene>
<dbReference type="PANTHER" id="PTHR43201:SF8">
    <property type="entry name" value="ACYL-COA SYNTHETASE FAMILY MEMBER 3"/>
    <property type="match status" value="1"/>
</dbReference>
<dbReference type="InterPro" id="IPR020845">
    <property type="entry name" value="AMP-binding_CS"/>
</dbReference>
<accession>A0A383EJ59</accession>
<dbReference type="SUPFAM" id="SSF56801">
    <property type="entry name" value="Acetyl-CoA synthetase-like"/>
    <property type="match status" value="1"/>
</dbReference>
<dbReference type="AlphaFoldDB" id="A0A383EJ59"/>
<dbReference type="GO" id="GO:0006631">
    <property type="term" value="P:fatty acid metabolic process"/>
    <property type="evidence" value="ECO:0007669"/>
    <property type="project" value="TreeGrafter"/>
</dbReference>
<feature type="non-terminal residue" evidence="3">
    <location>
        <position position="202"/>
    </location>
</feature>
<proteinExistence type="inferred from homology"/>
<dbReference type="PROSITE" id="PS00455">
    <property type="entry name" value="AMP_BINDING"/>
    <property type="match status" value="1"/>
</dbReference>
<dbReference type="Pfam" id="PF00501">
    <property type="entry name" value="AMP-binding"/>
    <property type="match status" value="1"/>
</dbReference>
<evidence type="ECO:0000313" key="3">
    <source>
        <dbReference type="EMBL" id="SVE56483.1"/>
    </source>
</evidence>
<protein>
    <recommendedName>
        <fullName evidence="2">AMP-dependent synthetase/ligase domain-containing protein</fullName>
    </recommendedName>
</protein>
<feature type="domain" description="AMP-dependent synthetase/ligase" evidence="2">
    <location>
        <begin position="42"/>
        <end position="185"/>
    </location>
</feature>
<evidence type="ECO:0000256" key="1">
    <source>
        <dbReference type="ARBA" id="ARBA00006432"/>
    </source>
</evidence>